<proteinExistence type="predicted"/>
<reference evidence="1" key="2">
    <citation type="submission" date="2020-09" db="EMBL/GenBank/DDBJ databases">
        <authorList>
            <person name="Sun Q."/>
            <person name="Zhou Y."/>
        </authorList>
    </citation>
    <scope>NUCLEOTIDE SEQUENCE</scope>
    <source>
        <strain evidence="1">CGMCC 4.7110</strain>
    </source>
</reference>
<evidence type="ECO:0008006" key="3">
    <source>
        <dbReference type="Google" id="ProtNLM"/>
    </source>
</evidence>
<name>A0A917XC58_9ACTN</name>
<dbReference type="EMBL" id="BMML01000006">
    <property type="protein sequence ID" value="GGN08256.1"/>
    <property type="molecule type" value="Genomic_DNA"/>
</dbReference>
<dbReference type="RefSeq" id="WP_189263437.1">
    <property type="nucleotide sequence ID" value="NZ_BMML01000006.1"/>
</dbReference>
<dbReference type="InterPro" id="IPR011051">
    <property type="entry name" value="RmlC_Cupin_sf"/>
</dbReference>
<sequence>MDGEHRLLVVRAVAGGGGAALRTVRRFRDVSPLPWANGAGETSEFVSFSAGVRLDPETAPWRLSVARLTAAGPFSPLPGVRREFSPVAGAVSLRVDGVLHEVGEREILSFSGASVTELVRLEGPCWAVNLMQQTGQDGEDVHLVSAASPPVGSRVVVAVATEAEPPGLEALDLLGPASARAVLAG</sequence>
<reference evidence="1" key="1">
    <citation type="journal article" date="2014" name="Int. J. Syst. Evol. Microbiol.">
        <title>Complete genome sequence of Corynebacterium casei LMG S-19264T (=DSM 44701T), isolated from a smear-ripened cheese.</title>
        <authorList>
            <consortium name="US DOE Joint Genome Institute (JGI-PGF)"/>
            <person name="Walter F."/>
            <person name="Albersmeier A."/>
            <person name="Kalinowski J."/>
            <person name="Ruckert C."/>
        </authorList>
    </citation>
    <scope>NUCLEOTIDE SEQUENCE</scope>
    <source>
        <strain evidence="1">CGMCC 4.7110</strain>
    </source>
</reference>
<comment type="caution">
    <text evidence="1">The sequence shown here is derived from an EMBL/GenBank/DDBJ whole genome shotgun (WGS) entry which is preliminary data.</text>
</comment>
<evidence type="ECO:0000313" key="2">
    <source>
        <dbReference type="Proteomes" id="UP000653411"/>
    </source>
</evidence>
<dbReference type="Pfam" id="PF05962">
    <property type="entry name" value="HutD"/>
    <property type="match status" value="1"/>
</dbReference>
<accession>A0A917XC58</accession>
<dbReference type="AlphaFoldDB" id="A0A917XC58"/>
<protein>
    <recommendedName>
        <fullName evidence="3">HutD family protein</fullName>
    </recommendedName>
</protein>
<dbReference type="SUPFAM" id="SSF51182">
    <property type="entry name" value="RmlC-like cupins"/>
    <property type="match status" value="1"/>
</dbReference>
<evidence type="ECO:0000313" key="1">
    <source>
        <dbReference type="EMBL" id="GGN08256.1"/>
    </source>
</evidence>
<dbReference type="PANTHER" id="PTHR37943">
    <property type="entry name" value="PROTEIN VES"/>
    <property type="match status" value="1"/>
</dbReference>
<dbReference type="Proteomes" id="UP000653411">
    <property type="component" value="Unassembled WGS sequence"/>
</dbReference>
<dbReference type="InterPro" id="IPR010282">
    <property type="entry name" value="Uncharacterised_HutD/Ves"/>
</dbReference>
<gene>
    <name evidence="1" type="ORF">GCM10011578_033060</name>
</gene>
<organism evidence="1 2">
    <name type="scientific">Streptomyces fuscichromogenes</name>
    <dbReference type="NCBI Taxonomy" id="1324013"/>
    <lineage>
        <taxon>Bacteria</taxon>
        <taxon>Bacillati</taxon>
        <taxon>Actinomycetota</taxon>
        <taxon>Actinomycetes</taxon>
        <taxon>Kitasatosporales</taxon>
        <taxon>Streptomycetaceae</taxon>
        <taxon>Streptomyces</taxon>
    </lineage>
</organism>
<dbReference type="Gene3D" id="2.60.120.10">
    <property type="entry name" value="Jelly Rolls"/>
    <property type="match status" value="1"/>
</dbReference>
<dbReference type="PANTHER" id="PTHR37943:SF1">
    <property type="entry name" value="PROTEIN VES"/>
    <property type="match status" value="1"/>
</dbReference>
<keyword evidence="2" id="KW-1185">Reference proteome</keyword>
<dbReference type="InterPro" id="IPR014710">
    <property type="entry name" value="RmlC-like_jellyroll"/>
</dbReference>